<protein>
    <submittedName>
        <fullName evidence="2">Uncharacterized protein</fullName>
    </submittedName>
</protein>
<accession>A0A7G8T6U6</accession>
<dbReference type="AlphaFoldDB" id="A0A6N8HZ48"/>
<name>A0A6N8HZ48_9FIRM</name>
<evidence type="ECO:0000313" key="5">
    <source>
        <dbReference type="Proteomes" id="UP000515909"/>
    </source>
</evidence>
<dbReference type="EMBL" id="VWXL01000052">
    <property type="protein sequence ID" value="MVB11042.1"/>
    <property type="molecule type" value="Genomic_DNA"/>
</dbReference>
<organism evidence="2 4">
    <name type="scientific">Caproicibacter fermentans</name>
    <dbReference type="NCBI Taxonomy" id="2576756"/>
    <lineage>
        <taxon>Bacteria</taxon>
        <taxon>Bacillati</taxon>
        <taxon>Bacillota</taxon>
        <taxon>Clostridia</taxon>
        <taxon>Eubacteriales</taxon>
        <taxon>Acutalibacteraceae</taxon>
        <taxon>Caproicibacter</taxon>
    </lineage>
</organism>
<evidence type="ECO:0000313" key="4">
    <source>
        <dbReference type="Proteomes" id="UP000469440"/>
    </source>
</evidence>
<proteinExistence type="predicted"/>
<keyword evidence="4" id="KW-1185">Reference proteome</keyword>
<sequence length="135" mass="14822">MLKTKLKKLSALCAAVALIATFTVSGSAKTIHVNADFHNDIDNYYDWCNTVYKPQPARAGVHVYLNPNDSGAAYVRVSSTGEEAHKNFTFNKATSSGWVNTSWVSISADYATSLDLSGTRYGPSGSKEFYDVYYE</sequence>
<reference evidence="2 4" key="1">
    <citation type="submission" date="2019-09" db="EMBL/GenBank/DDBJ databases">
        <title>Genome sequence of Clostridium sp. EA1.</title>
        <authorList>
            <person name="Poehlein A."/>
            <person name="Bengelsdorf F.R."/>
            <person name="Daniel R."/>
        </authorList>
    </citation>
    <scope>NUCLEOTIDE SEQUENCE [LARGE SCALE GENOMIC DNA]</scope>
    <source>
        <strain evidence="2 4">EA1</strain>
    </source>
</reference>
<accession>A0A6N8HZ48</accession>
<dbReference type="Proteomes" id="UP000469440">
    <property type="component" value="Unassembled WGS sequence"/>
</dbReference>
<dbReference type="RefSeq" id="WP_066645743.1">
    <property type="nucleotide sequence ID" value="NZ_CP060286.1"/>
</dbReference>
<gene>
    <name evidence="2" type="ORF">CAFE_17440</name>
    <name evidence="3" type="ORF">HCR03_11265</name>
</gene>
<keyword evidence="1" id="KW-0732">Signal</keyword>
<feature type="chain" id="PRO_5044116576" evidence="1">
    <location>
        <begin position="29"/>
        <end position="135"/>
    </location>
</feature>
<evidence type="ECO:0000313" key="3">
    <source>
        <dbReference type="EMBL" id="QNK39337.1"/>
    </source>
</evidence>
<evidence type="ECO:0000256" key="1">
    <source>
        <dbReference type="SAM" id="SignalP"/>
    </source>
</evidence>
<evidence type="ECO:0000313" key="2">
    <source>
        <dbReference type="EMBL" id="MVB11042.1"/>
    </source>
</evidence>
<reference evidence="3 5" key="2">
    <citation type="submission" date="2020-08" db="EMBL/GenBank/DDBJ databases">
        <title>The isolate Caproiciproducens sp. 7D4C2 produces n-caproate at mildly acidic conditions from hexoses: genome and rBOX comparison with related strains and chain-elongating bacteria.</title>
        <authorList>
            <person name="Esquivel-Elizondo S."/>
            <person name="Bagci C."/>
            <person name="Temovska M."/>
            <person name="Jeon B.S."/>
            <person name="Bessarab I."/>
            <person name="Williams R.B.H."/>
            <person name="Huson D.H."/>
            <person name="Angenent L.T."/>
        </authorList>
    </citation>
    <scope>NUCLEOTIDE SEQUENCE [LARGE SCALE GENOMIC DNA]</scope>
    <source>
        <strain evidence="3 5">7D4C2</strain>
    </source>
</reference>
<feature type="signal peptide" evidence="1">
    <location>
        <begin position="1"/>
        <end position="28"/>
    </location>
</feature>
<dbReference type="Proteomes" id="UP000515909">
    <property type="component" value="Chromosome"/>
</dbReference>
<dbReference type="EMBL" id="CP060286">
    <property type="protein sequence ID" value="QNK39337.1"/>
    <property type="molecule type" value="Genomic_DNA"/>
</dbReference>
<dbReference type="KEGG" id="cfem:HCR03_11265"/>